<sequence length="397" mass="45365">MIKEAVHTAITGTTYQSLHIHMEGGQRSYRVLKIARKKTAIRLVSETVLDKQEALWTVLSKNHPILVSFSGQGIITKKVANSKNYQSEIIYNAAPEQFFWFEYVEEDSRYVSIARKELINEELTAISEKGFYTHDVSIGPLVLVAIKPLLNVTVIQNLQHQLHFNTEGLQQITKMTSDETVRYHFGEDFIDNASIQGVAQVVQHLFPSPHLLTEESEAVMAARKLFVYRKLFNISGAFVLGFFLLSLLVSYLLLQFYQEEYHTTQVKLGEQNITYSKLVSLEKDVKNKTAILTESGLDNTRGVSFYSNAITKDLPGEIRLNDVKLFLPNHKIKQGQRINFAKDEISIEGSVASYAVFSEWIKQLKKKPWIQKLEIIDFQGTGRENVFVIKLKVRFNV</sequence>
<name>A0ABW5N890_9FLAO</name>
<accession>A0ABW5N890</accession>
<keyword evidence="3" id="KW-1185">Reference proteome</keyword>
<evidence type="ECO:0000313" key="2">
    <source>
        <dbReference type="EMBL" id="MFD2591832.1"/>
    </source>
</evidence>
<dbReference type="RefSeq" id="WP_378258460.1">
    <property type="nucleotide sequence ID" value="NZ_JBHSJV010000001.1"/>
</dbReference>
<protein>
    <submittedName>
        <fullName evidence="2">Uncharacterized protein</fullName>
    </submittedName>
</protein>
<keyword evidence="1" id="KW-1133">Transmembrane helix</keyword>
<evidence type="ECO:0000256" key="1">
    <source>
        <dbReference type="SAM" id="Phobius"/>
    </source>
</evidence>
<evidence type="ECO:0000313" key="3">
    <source>
        <dbReference type="Proteomes" id="UP001597459"/>
    </source>
</evidence>
<keyword evidence="1" id="KW-0472">Membrane</keyword>
<proteinExistence type="predicted"/>
<organism evidence="2 3">
    <name type="scientific">Aquimarina hainanensis</name>
    <dbReference type="NCBI Taxonomy" id="1578017"/>
    <lineage>
        <taxon>Bacteria</taxon>
        <taxon>Pseudomonadati</taxon>
        <taxon>Bacteroidota</taxon>
        <taxon>Flavobacteriia</taxon>
        <taxon>Flavobacteriales</taxon>
        <taxon>Flavobacteriaceae</taxon>
        <taxon>Aquimarina</taxon>
    </lineage>
</organism>
<reference evidence="3" key="1">
    <citation type="journal article" date="2019" name="Int. J. Syst. Evol. Microbiol.">
        <title>The Global Catalogue of Microorganisms (GCM) 10K type strain sequencing project: providing services to taxonomists for standard genome sequencing and annotation.</title>
        <authorList>
            <consortium name="The Broad Institute Genomics Platform"/>
            <consortium name="The Broad Institute Genome Sequencing Center for Infectious Disease"/>
            <person name="Wu L."/>
            <person name="Ma J."/>
        </authorList>
    </citation>
    <scope>NUCLEOTIDE SEQUENCE [LARGE SCALE GENOMIC DNA]</scope>
    <source>
        <strain evidence="3">KCTC 42423</strain>
    </source>
</reference>
<comment type="caution">
    <text evidence="2">The sequence shown here is derived from an EMBL/GenBank/DDBJ whole genome shotgun (WGS) entry which is preliminary data.</text>
</comment>
<feature type="transmembrane region" description="Helical" evidence="1">
    <location>
        <begin position="231"/>
        <end position="254"/>
    </location>
</feature>
<dbReference type="EMBL" id="JBHULX010000027">
    <property type="protein sequence ID" value="MFD2591832.1"/>
    <property type="molecule type" value="Genomic_DNA"/>
</dbReference>
<keyword evidence="1" id="KW-0812">Transmembrane</keyword>
<gene>
    <name evidence="2" type="ORF">ACFSTE_13425</name>
</gene>
<dbReference type="Proteomes" id="UP001597459">
    <property type="component" value="Unassembled WGS sequence"/>
</dbReference>